<comment type="caution">
    <text evidence="2">The sequence shown here is derived from an EMBL/GenBank/DDBJ whole genome shotgun (WGS) entry which is preliminary data.</text>
</comment>
<accession>A0A9C7US61</accession>
<dbReference type="EMBL" id="BQMJ01000041">
    <property type="protein sequence ID" value="GJQ13252.1"/>
    <property type="molecule type" value="Genomic_DNA"/>
</dbReference>
<dbReference type="AlphaFoldDB" id="A0A9C7US61"/>
<feature type="region of interest" description="Disordered" evidence="1">
    <location>
        <begin position="55"/>
        <end position="76"/>
    </location>
</feature>
<sequence>MKTIQVFTVRRDSCIRKKPRNKKKALIPIEKQEPSSLARKENVISPRALANKLSNKKEKVLGTKKTRQPSSSRFKSPGIKRQVESCDILEQGVKILETSHTERKTRRDILIDACSVLLEGKGETTLSTQSIQKELGRFGDIEQIVLSEDEKYALVRYSIDDAAVNCNGMLNLPEEANACSFTVRMAQPEDNSLLNSVADNHNHASSTDMGHCKEDNVSSLSCTDFPINSRRLIVYEEF</sequence>
<evidence type="ECO:0000256" key="1">
    <source>
        <dbReference type="SAM" id="MobiDB-lite"/>
    </source>
</evidence>
<proteinExistence type="predicted"/>
<organism evidence="2 3">
    <name type="scientific">Galdieria partita</name>
    <dbReference type="NCBI Taxonomy" id="83374"/>
    <lineage>
        <taxon>Eukaryota</taxon>
        <taxon>Rhodophyta</taxon>
        <taxon>Bangiophyceae</taxon>
        <taxon>Galdieriales</taxon>
        <taxon>Galdieriaceae</taxon>
        <taxon>Galdieria</taxon>
    </lineage>
</organism>
<name>A0A9C7US61_9RHOD</name>
<reference evidence="2" key="1">
    <citation type="journal article" date="2022" name="Proc. Natl. Acad. Sci. U.S.A.">
        <title>Life cycle and functional genomics of the unicellular red alga Galdieria for elucidating algal and plant evolution and industrial use.</title>
        <authorList>
            <person name="Hirooka S."/>
            <person name="Itabashi T."/>
            <person name="Ichinose T.M."/>
            <person name="Onuma R."/>
            <person name="Fujiwara T."/>
            <person name="Yamashita S."/>
            <person name="Jong L.W."/>
            <person name="Tomita R."/>
            <person name="Iwane A.H."/>
            <person name="Miyagishima S.Y."/>
        </authorList>
    </citation>
    <scope>NUCLEOTIDE SEQUENCE</scope>
    <source>
        <strain evidence="2">NBRC 102759</strain>
    </source>
</reference>
<evidence type="ECO:0000313" key="2">
    <source>
        <dbReference type="EMBL" id="GJQ13252.1"/>
    </source>
</evidence>
<keyword evidence="3" id="KW-1185">Reference proteome</keyword>
<dbReference type="OrthoDB" id="10364505at2759"/>
<evidence type="ECO:0008006" key="4">
    <source>
        <dbReference type="Google" id="ProtNLM"/>
    </source>
</evidence>
<gene>
    <name evidence="2" type="ORF">GpartN1_g5043.t1</name>
</gene>
<reference evidence="2" key="2">
    <citation type="submission" date="2022-01" db="EMBL/GenBank/DDBJ databases">
        <authorList>
            <person name="Hirooka S."/>
            <person name="Miyagishima S.Y."/>
        </authorList>
    </citation>
    <scope>NUCLEOTIDE SEQUENCE</scope>
    <source>
        <strain evidence="2">NBRC 102759</strain>
    </source>
</reference>
<protein>
    <recommendedName>
        <fullName evidence="4">RRM domain-containing protein</fullName>
    </recommendedName>
</protein>
<dbReference type="Proteomes" id="UP001061958">
    <property type="component" value="Unassembled WGS sequence"/>
</dbReference>
<evidence type="ECO:0000313" key="3">
    <source>
        <dbReference type="Proteomes" id="UP001061958"/>
    </source>
</evidence>